<reference evidence="1" key="1">
    <citation type="journal article" date="2020" name="Stud. Mycol.">
        <title>101 Dothideomycetes genomes: a test case for predicting lifestyles and emergence of pathogens.</title>
        <authorList>
            <person name="Haridas S."/>
            <person name="Albert R."/>
            <person name="Binder M."/>
            <person name="Bloem J."/>
            <person name="Labutti K."/>
            <person name="Salamov A."/>
            <person name="Andreopoulos B."/>
            <person name="Baker S."/>
            <person name="Barry K."/>
            <person name="Bills G."/>
            <person name="Bluhm B."/>
            <person name="Cannon C."/>
            <person name="Castanera R."/>
            <person name="Culley D."/>
            <person name="Daum C."/>
            <person name="Ezra D."/>
            <person name="Gonzalez J."/>
            <person name="Henrissat B."/>
            <person name="Kuo A."/>
            <person name="Liang C."/>
            <person name="Lipzen A."/>
            <person name="Lutzoni F."/>
            <person name="Magnuson J."/>
            <person name="Mondo S."/>
            <person name="Nolan M."/>
            <person name="Ohm R."/>
            <person name="Pangilinan J."/>
            <person name="Park H.-J."/>
            <person name="Ramirez L."/>
            <person name="Alfaro M."/>
            <person name="Sun H."/>
            <person name="Tritt A."/>
            <person name="Yoshinaga Y."/>
            <person name="Zwiers L.-H."/>
            <person name="Turgeon B."/>
            <person name="Goodwin S."/>
            <person name="Spatafora J."/>
            <person name="Crous P."/>
            <person name="Grigoriev I."/>
        </authorList>
    </citation>
    <scope>NUCLEOTIDE SEQUENCE</scope>
    <source>
        <strain evidence="1">CBS 119687</strain>
    </source>
</reference>
<proteinExistence type="predicted"/>
<protein>
    <submittedName>
        <fullName evidence="1">Uncharacterized protein</fullName>
    </submittedName>
</protein>
<keyword evidence="2" id="KW-1185">Reference proteome</keyword>
<dbReference type="GeneID" id="54402522"/>
<gene>
    <name evidence="1" type="ORF">P153DRAFT_137775</name>
</gene>
<dbReference type="RefSeq" id="XP_033518635.1">
    <property type="nucleotide sequence ID" value="XM_033662090.1"/>
</dbReference>
<evidence type="ECO:0000313" key="1">
    <source>
        <dbReference type="EMBL" id="KAF2124242.1"/>
    </source>
</evidence>
<dbReference type="AlphaFoldDB" id="A0A6A5ZWV8"/>
<accession>A0A6A5ZWV8</accession>
<organism evidence="1 2">
    <name type="scientific">Dothidotthia symphoricarpi CBS 119687</name>
    <dbReference type="NCBI Taxonomy" id="1392245"/>
    <lineage>
        <taxon>Eukaryota</taxon>
        <taxon>Fungi</taxon>
        <taxon>Dikarya</taxon>
        <taxon>Ascomycota</taxon>
        <taxon>Pezizomycotina</taxon>
        <taxon>Dothideomycetes</taxon>
        <taxon>Pleosporomycetidae</taxon>
        <taxon>Pleosporales</taxon>
        <taxon>Dothidotthiaceae</taxon>
        <taxon>Dothidotthia</taxon>
    </lineage>
</organism>
<name>A0A6A5ZWV8_9PLEO</name>
<dbReference type="EMBL" id="ML977520">
    <property type="protein sequence ID" value="KAF2124242.1"/>
    <property type="molecule type" value="Genomic_DNA"/>
</dbReference>
<evidence type="ECO:0000313" key="2">
    <source>
        <dbReference type="Proteomes" id="UP000799771"/>
    </source>
</evidence>
<sequence>MVQVTLLLFARLERSRIHAFHAQIVRVRFCGLSLVFSSVSTTSISKPFFLLYTSSWGLSWEPFANFSVHLIPLLRVPHPVSSRIVLFSGHTKARVVVRCSFVRCTIYIHDDVYAIYGIYDDDVAMFFFLYGTL</sequence>
<dbReference type="Proteomes" id="UP000799771">
    <property type="component" value="Unassembled WGS sequence"/>
</dbReference>